<dbReference type="VEuPathDB" id="AmoebaDB:NF0131760"/>
<evidence type="ECO:0000313" key="3">
    <source>
        <dbReference type="Proteomes" id="UP000444721"/>
    </source>
</evidence>
<keyword evidence="3" id="KW-1185">Reference proteome</keyword>
<organism evidence="2 3">
    <name type="scientific">Naegleria fowleri</name>
    <name type="common">Brain eating amoeba</name>
    <dbReference type="NCBI Taxonomy" id="5763"/>
    <lineage>
        <taxon>Eukaryota</taxon>
        <taxon>Discoba</taxon>
        <taxon>Heterolobosea</taxon>
        <taxon>Tetramitia</taxon>
        <taxon>Eutetramitia</taxon>
        <taxon>Vahlkampfiidae</taxon>
        <taxon>Naegleria</taxon>
    </lineage>
</organism>
<dbReference type="AlphaFoldDB" id="A0A6A5CF94"/>
<name>A0A6A5CF94_NAEFO</name>
<sequence length="127" mass="13940">MARRFLLPLFIGTGGVLFGSHIFSGSPKSEMAGVISDSPMYKTLKNSYKDILSQLDELKKTGNTLDNQSQVVETVCSKQLDPGVCKTLMNGNYEKFKAGTFSNDDLLQFVAQQIAKDRKQHGGSGHH</sequence>
<comment type="caution">
    <text evidence="2">The sequence shown here is derived from an EMBL/GenBank/DDBJ whole genome shotgun (WGS) entry which is preliminary data.</text>
</comment>
<dbReference type="EMBL" id="VFQX01000004">
    <property type="protein sequence ID" value="KAF0983979.1"/>
    <property type="molecule type" value="Genomic_DNA"/>
</dbReference>
<dbReference type="GeneID" id="68115112"/>
<feature type="chain" id="PRO_5025658467" evidence="1">
    <location>
        <begin position="20"/>
        <end position="127"/>
    </location>
</feature>
<reference evidence="2 3" key="1">
    <citation type="journal article" date="2019" name="Sci. Rep.">
        <title>Nanopore sequencing improves the draft genome of the human pathogenic amoeba Naegleria fowleri.</title>
        <authorList>
            <person name="Liechti N."/>
            <person name="Schurch N."/>
            <person name="Bruggmann R."/>
            <person name="Wittwer M."/>
        </authorList>
    </citation>
    <scope>NUCLEOTIDE SEQUENCE [LARGE SCALE GENOMIC DNA]</scope>
    <source>
        <strain evidence="2 3">ATCC 30894</strain>
    </source>
</reference>
<accession>A0A6A5CF94</accession>
<dbReference type="OMA" id="ETICSKQ"/>
<proteinExistence type="predicted"/>
<dbReference type="VEuPathDB" id="AmoebaDB:FDP41_007894"/>
<gene>
    <name evidence="2" type="ORF">FDP41_007894</name>
</gene>
<evidence type="ECO:0000256" key="1">
    <source>
        <dbReference type="SAM" id="SignalP"/>
    </source>
</evidence>
<dbReference type="OrthoDB" id="10302144at2759"/>
<keyword evidence="1" id="KW-0732">Signal</keyword>
<feature type="signal peptide" evidence="1">
    <location>
        <begin position="1"/>
        <end position="19"/>
    </location>
</feature>
<evidence type="ECO:0000313" key="2">
    <source>
        <dbReference type="EMBL" id="KAF0983979.1"/>
    </source>
</evidence>
<dbReference type="RefSeq" id="XP_044568692.1">
    <property type="nucleotide sequence ID" value="XM_044711688.1"/>
</dbReference>
<dbReference type="Proteomes" id="UP000444721">
    <property type="component" value="Unassembled WGS sequence"/>
</dbReference>
<dbReference type="VEuPathDB" id="AmoebaDB:NfTy_005090"/>
<protein>
    <submittedName>
        <fullName evidence="2">Uncharacterized protein</fullName>
    </submittedName>
</protein>